<gene>
    <name evidence="1" type="ORF">CYLTODRAFT_482287</name>
</gene>
<evidence type="ECO:0000313" key="1">
    <source>
        <dbReference type="EMBL" id="KIY60834.1"/>
    </source>
</evidence>
<evidence type="ECO:0000313" key="2">
    <source>
        <dbReference type="Proteomes" id="UP000054007"/>
    </source>
</evidence>
<dbReference type="EMBL" id="KN881215">
    <property type="protein sequence ID" value="KIY60834.1"/>
    <property type="molecule type" value="Genomic_DNA"/>
</dbReference>
<proteinExistence type="predicted"/>
<name>A0A0D7ASM5_9AGAR</name>
<dbReference type="Proteomes" id="UP000054007">
    <property type="component" value="Unassembled WGS sequence"/>
</dbReference>
<keyword evidence="2" id="KW-1185">Reference proteome</keyword>
<dbReference type="AlphaFoldDB" id="A0A0D7ASM5"/>
<organism evidence="1 2">
    <name type="scientific">Cylindrobasidium torrendii FP15055 ss-10</name>
    <dbReference type="NCBI Taxonomy" id="1314674"/>
    <lineage>
        <taxon>Eukaryota</taxon>
        <taxon>Fungi</taxon>
        <taxon>Dikarya</taxon>
        <taxon>Basidiomycota</taxon>
        <taxon>Agaricomycotina</taxon>
        <taxon>Agaricomycetes</taxon>
        <taxon>Agaricomycetidae</taxon>
        <taxon>Agaricales</taxon>
        <taxon>Marasmiineae</taxon>
        <taxon>Physalacriaceae</taxon>
        <taxon>Cylindrobasidium</taxon>
    </lineage>
</organism>
<accession>A0A0D7ASM5</accession>
<reference evidence="1 2" key="1">
    <citation type="journal article" date="2015" name="Fungal Genet. Biol.">
        <title>Evolution of novel wood decay mechanisms in Agaricales revealed by the genome sequences of Fistulina hepatica and Cylindrobasidium torrendii.</title>
        <authorList>
            <person name="Floudas D."/>
            <person name="Held B.W."/>
            <person name="Riley R."/>
            <person name="Nagy L.G."/>
            <person name="Koehler G."/>
            <person name="Ransdell A.S."/>
            <person name="Younus H."/>
            <person name="Chow J."/>
            <person name="Chiniquy J."/>
            <person name="Lipzen A."/>
            <person name="Tritt A."/>
            <person name="Sun H."/>
            <person name="Haridas S."/>
            <person name="LaButti K."/>
            <person name="Ohm R.A."/>
            <person name="Kues U."/>
            <person name="Blanchette R.A."/>
            <person name="Grigoriev I.V."/>
            <person name="Minto R.E."/>
            <person name="Hibbett D.S."/>
        </authorList>
    </citation>
    <scope>NUCLEOTIDE SEQUENCE [LARGE SCALE GENOMIC DNA]</scope>
    <source>
        <strain evidence="1 2">FP15055 ss-10</strain>
    </source>
</reference>
<sequence>MRYTLRTNLWSPHLSQGRLQPQKDPTRIQEWARRVSSVTIEETEDAEDLKERLESRKKALPNNIPGISMSKEEWNRIHVAPLTKKSEPTKVPEHGEPSVESLHKEVEYIKSFGFDSSSKITLDDMRIIKV</sequence>
<protein>
    <submittedName>
        <fullName evidence="1">Uncharacterized protein</fullName>
    </submittedName>
</protein>